<dbReference type="CDD" id="cd01173">
    <property type="entry name" value="pyridoxal_pyridoxamine_kinase"/>
    <property type="match status" value="1"/>
</dbReference>
<evidence type="ECO:0000256" key="3">
    <source>
        <dbReference type="ARBA" id="ARBA00022741"/>
    </source>
</evidence>
<dbReference type="KEGG" id="sutt:SUTMEG_13440"/>
<gene>
    <name evidence="7" type="ORF">SUTMEG_13440</name>
</gene>
<dbReference type="EMBL" id="AP018786">
    <property type="protein sequence ID" value="BBF23453.1"/>
    <property type="molecule type" value="Genomic_DNA"/>
</dbReference>
<evidence type="ECO:0000313" key="8">
    <source>
        <dbReference type="Proteomes" id="UP000271003"/>
    </source>
</evidence>
<dbReference type="AlphaFoldDB" id="A0A2Z6IA96"/>
<evidence type="ECO:0000256" key="2">
    <source>
        <dbReference type="ARBA" id="ARBA00022679"/>
    </source>
</evidence>
<dbReference type="GO" id="GO:0005524">
    <property type="term" value="F:ATP binding"/>
    <property type="evidence" value="ECO:0007669"/>
    <property type="project" value="UniProtKB-KW"/>
</dbReference>
<name>A0A2Z6IA96_9BURK</name>
<protein>
    <recommendedName>
        <fullName evidence="1">pyridoxal kinase</fullName>
        <ecNumber evidence="1">2.7.1.35</ecNumber>
    </recommendedName>
</protein>
<dbReference type="GO" id="GO:0009443">
    <property type="term" value="P:pyridoxal 5'-phosphate salvage"/>
    <property type="evidence" value="ECO:0007669"/>
    <property type="project" value="InterPro"/>
</dbReference>
<dbReference type="InterPro" id="IPR004625">
    <property type="entry name" value="PyrdxlKinase"/>
</dbReference>
<accession>A0A2Z6IA96</accession>
<dbReference type="EC" id="2.7.1.35" evidence="1"/>
<dbReference type="InterPro" id="IPR029056">
    <property type="entry name" value="Ribokinase-like"/>
</dbReference>
<organism evidence="7 8">
    <name type="scientific">Sutterella megalosphaeroides</name>
    <dbReference type="NCBI Taxonomy" id="2494234"/>
    <lineage>
        <taxon>Bacteria</taxon>
        <taxon>Pseudomonadati</taxon>
        <taxon>Pseudomonadota</taxon>
        <taxon>Betaproteobacteria</taxon>
        <taxon>Burkholderiales</taxon>
        <taxon>Sutterellaceae</taxon>
        <taxon>Sutterella</taxon>
    </lineage>
</organism>
<dbReference type="Proteomes" id="UP000271003">
    <property type="component" value="Chromosome"/>
</dbReference>
<keyword evidence="4 7" id="KW-0418">Kinase</keyword>
<keyword evidence="8" id="KW-1185">Reference proteome</keyword>
<evidence type="ECO:0000259" key="6">
    <source>
        <dbReference type="Pfam" id="PF08543"/>
    </source>
</evidence>
<dbReference type="PANTHER" id="PTHR10534:SF2">
    <property type="entry name" value="PYRIDOXAL KINASE"/>
    <property type="match status" value="1"/>
</dbReference>
<evidence type="ECO:0000256" key="5">
    <source>
        <dbReference type="ARBA" id="ARBA00022840"/>
    </source>
</evidence>
<dbReference type="InterPro" id="IPR013749">
    <property type="entry name" value="PM/HMP-P_kinase-1"/>
</dbReference>
<evidence type="ECO:0000256" key="4">
    <source>
        <dbReference type="ARBA" id="ARBA00022777"/>
    </source>
</evidence>
<evidence type="ECO:0000256" key="1">
    <source>
        <dbReference type="ARBA" id="ARBA00012104"/>
    </source>
</evidence>
<proteinExistence type="predicted"/>
<dbReference type="Pfam" id="PF08543">
    <property type="entry name" value="Phos_pyr_kin"/>
    <property type="match status" value="1"/>
</dbReference>
<evidence type="ECO:0000313" key="7">
    <source>
        <dbReference type="EMBL" id="BBF23453.1"/>
    </source>
</evidence>
<keyword evidence="5" id="KW-0067">ATP-binding</keyword>
<dbReference type="OrthoDB" id="9800808at2"/>
<keyword evidence="2" id="KW-0808">Transferase</keyword>
<dbReference type="NCBIfam" id="NF005491">
    <property type="entry name" value="PRK07105.1"/>
    <property type="match status" value="1"/>
</dbReference>
<keyword evidence="3" id="KW-0547">Nucleotide-binding</keyword>
<dbReference type="PANTHER" id="PTHR10534">
    <property type="entry name" value="PYRIDOXAL KINASE"/>
    <property type="match status" value="1"/>
</dbReference>
<sequence length="285" mass="31163">MNQPKRILAVHDLCSFGRCSLTAAVPVLSAMGHQACPFPTAVFSNNFTFGSFVSTNLTEHMPGILDQWVRLGFRYDAVYSGFLADVEQMEIVEDSINRLLRERDGGLAVVDPAMGDDGKLYPIYTDAMVERMRRLASKADIITPNYTEACFLLDKPYDAGLPEAGAVEAMSRELAKLGSPNVVITSIPADGNRIKVSSYEAATNRFMEFETPRLPFSTCGTGDIFTSVVTGAVLCGRSLETAVSDAMHFLSHIIQYTIDVGTDPREGVLVEPCLDELMRLRSGTN</sequence>
<dbReference type="Gene3D" id="3.40.1190.20">
    <property type="match status" value="1"/>
</dbReference>
<feature type="domain" description="Pyridoxamine kinase/Phosphomethylpyrimidine kinase" evidence="6">
    <location>
        <begin position="27"/>
        <end position="262"/>
    </location>
</feature>
<dbReference type="GO" id="GO:0008478">
    <property type="term" value="F:pyridoxal kinase activity"/>
    <property type="evidence" value="ECO:0007669"/>
    <property type="project" value="UniProtKB-EC"/>
</dbReference>
<dbReference type="GO" id="GO:0005829">
    <property type="term" value="C:cytosol"/>
    <property type="evidence" value="ECO:0007669"/>
    <property type="project" value="TreeGrafter"/>
</dbReference>
<reference evidence="7 8" key="1">
    <citation type="journal article" date="2018" name="Int. J. Syst. Evol. Microbiol.">
        <title>Mesosutterella multiformis gen. nov., sp. nov., a member of the family Sutterellaceae and Sutterella megalosphaeroides sp. nov., isolated from human faeces.</title>
        <authorList>
            <person name="Sakamoto M."/>
            <person name="Ikeyama N."/>
            <person name="Kunihiro T."/>
            <person name="Iino T."/>
            <person name="Yuki M."/>
            <person name="Ohkuma M."/>
        </authorList>
    </citation>
    <scope>NUCLEOTIDE SEQUENCE [LARGE SCALE GENOMIC DNA]</scope>
    <source>
        <strain evidence="7 8">6FBBBH3</strain>
    </source>
</reference>
<dbReference type="RefSeq" id="WP_120177059.1">
    <property type="nucleotide sequence ID" value="NZ_AP018786.1"/>
</dbReference>
<dbReference type="SUPFAM" id="SSF53613">
    <property type="entry name" value="Ribokinase-like"/>
    <property type="match status" value="1"/>
</dbReference>